<dbReference type="RefSeq" id="WP_152279482.1">
    <property type="nucleotide sequence ID" value="NZ_WFKK01000001.1"/>
</dbReference>
<reference evidence="1 2" key="1">
    <citation type="submission" date="2019-10" db="EMBL/GenBank/DDBJ databases">
        <title>Poseidonibacter ostreae sp. nov., isolated from the gut of the Ostrea denselamellosa.</title>
        <authorList>
            <person name="Choi A."/>
        </authorList>
    </citation>
    <scope>NUCLEOTIDE SEQUENCE [LARGE SCALE GENOMIC DNA]</scope>
    <source>
        <strain evidence="1 2">SJOD-M-33</strain>
    </source>
</reference>
<comment type="caution">
    <text evidence="1">The sequence shown here is derived from an EMBL/GenBank/DDBJ whole genome shotgun (WGS) entry which is preliminary data.</text>
</comment>
<evidence type="ECO:0000313" key="1">
    <source>
        <dbReference type="EMBL" id="KAB7891379.1"/>
    </source>
</evidence>
<name>A0A6L4WWZ4_9BACT</name>
<evidence type="ECO:0000313" key="2">
    <source>
        <dbReference type="Proteomes" id="UP000472839"/>
    </source>
</evidence>
<gene>
    <name evidence="1" type="ORF">GBG19_00655</name>
</gene>
<organism evidence="1 2">
    <name type="scientific">Poseidonibacter ostreae</name>
    <dbReference type="NCBI Taxonomy" id="2654171"/>
    <lineage>
        <taxon>Bacteria</taxon>
        <taxon>Pseudomonadati</taxon>
        <taxon>Campylobacterota</taxon>
        <taxon>Epsilonproteobacteria</taxon>
        <taxon>Campylobacterales</taxon>
        <taxon>Arcobacteraceae</taxon>
        <taxon>Poseidonibacter</taxon>
    </lineage>
</organism>
<accession>A0A6L4WWZ4</accession>
<proteinExistence type="predicted"/>
<sequence length="151" mass="17088">MKNNNQIYNMTEYEEGIHLLRLTIESGIDEIAKGMTSTDYFKYATKANEELLKLDGIVKEKTLREILINIAIKENGFVFADLGIEKKDFLTISGENVGTIIHSRLAKFIGTAEGTTRALSKTNPKRYDCLYLGAFCMINDITKEDLLKINK</sequence>
<protein>
    <submittedName>
        <fullName evidence="1">Uncharacterized protein</fullName>
    </submittedName>
</protein>
<dbReference type="EMBL" id="WFKK01000001">
    <property type="protein sequence ID" value="KAB7891379.1"/>
    <property type="molecule type" value="Genomic_DNA"/>
</dbReference>
<dbReference type="Proteomes" id="UP000472839">
    <property type="component" value="Unassembled WGS sequence"/>
</dbReference>
<dbReference type="AlphaFoldDB" id="A0A6L4WWZ4"/>